<dbReference type="Proteomes" id="UP000030748">
    <property type="component" value="Unassembled WGS sequence"/>
</dbReference>
<dbReference type="GO" id="GO:0009507">
    <property type="term" value="C:chloroplast"/>
    <property type="evidence" value="ECO:0007669"/>
    <property type="project" value="UniProtKB-SubCell"/>
</dbReference>
<keyword evidence="2" id="KW-0150">Chloroplast</keyword>
<dbReference type="PANTHER" id="PTHR33926:SF1">
    <property type="entry name" value="PROTEIN TIC 22-LIKE, CHLOROPLASTIC"/>
    <property type="match status" value="1"/>
</dbReference>
<organism evidence="4 5">
    <name type="scientific">Erythranthe guttata</name>
    <name type="common">Yellow monkey flower</name>
    <name type="synonym">Mimulus guttatus</name>
    <dbReference type="NCBI Taxonomy" id="4155"/>
    <lineage>
        <taxon>Eukaryota</taxon>
        <taxon>Viridiplantae</taxon>
        <taxon>Streptophyta</taxon>
        <taxon>Embryophyta</taxon>
        <taxon>Tracheophyta</taxon>
        <taxon>Spermatophyta</taxon>
        <taxon>Magnoliopsida</taxon>
        <taxon>eudicotyledons</taxon>
        <taxon>Gunneridae</taxon>
        <taxon>Pentapetalae</taxon>
        <taxon>asterids</taxon>
        <taxon>lamiids</taxon>
        <taxon>Lamiales</taxon>
        <taxon>Phrymaceae</taxon>
        <taxon>Erythranthe</taxon>
    </lineage>
</organism>
<dbReference type="PANTHER" id="PTHR33926">
    <property type="entry name" value="PROTEIN TIC 22, CHLOROPLASTIC"/>
    <property type="match status" value="1"/>
</dbReference>
<dbReference type="EMBL" id="KI630592">
    <property type="protein sequence ID" value="EYU36754.1"/>
    <property type="molecule type" value="Genomic_DNA"/>
</dbReference>
<dbReference type="AlphaFoldDB" id="A0A022R9R1"/>
<evidence type="ECO:0000256" key="3">
    <source>
        <dbReference type="ARBA" id="ARBA00022640"/>
    </source>
</evidence>
<dbReference type="GO" id="GO:0015031">
    <property type="term" value="P:protein transport"/>
    <property type="evidence" value="ECO:0007669"/>
    <property type="project" value="InterPro"/>
</dbReference>
<evidence type="ECO:0000313" key="4">
    <source>
        <dbReference type="EMBL" id="EYU36754.1"/>
    </source>
</evidence>
<reference evidence="4 5" key="1">
    <citation type="journal article" date="2013" name="Proc. Natl. Acad. Sci. U.S.A.">
        <title>Fine-scale variation in meiotic recombination in Mimulus inferred from population shotgun sequencing.</title>
        <authorList>
            <person name="Hellsten U."/>
            <person name="Wright K.M."/>
            <person name="Jenkins J."/>
            <person name="Shu S."/>
            <person name="Yuan Y."/>
            <person name="Wessler S.R."/>
            <person name="Schmutz J."/>
            <person name="Willis J.H."/>
            <person name="Rokhsar D.S."/>
        </authorList>
    </citation>
    <scope>NUCLEOTIDE SEQUENCE [LARGE SCALE GENOMIC DNA]</scope>
    <source>
        <strain evidence="5">cv. DUN x IM62</strain>
    </source>
</reference>
<dbReference type="Pfam" id="PF04278">
    <property type="entry name" value="Tic22"/>
    <property type="match status" value="1"/>
</dbReference>
<comment type="subcellular location">
    <subcellularLocation>
        <location evidence="1">Plastid</location>
        <location evidence="1">Chloroplast</location>
    </subcellularLocation>
</comment>
<evidence type="ECO:0000313" key="5">
    <source>
        <dbReference type="Proteomes" id="UP000030748"/>
    </source>
</evidence>
<proteinExistence type="predicted"/>
<evidence type="ECO:0000256" key="2">
    <source>
        <dbReference type="ARBA" id="ARBA00022528"/>
    </source>
</evidence>
<accession>A0A022R9R1</accession>
<dbReference type="InterPro" id="IPR007378">
    <property type="entry name" value="Tic22-like"/>
</dbReference>
<evidence type="ECO:0000256" key="1">
    <source>
        <dbReference type="ARBA" id="ARBA00004229"/>
    </source>
</evidence>
<gene>
    <name evidence="4" type="ORF">MIMGU_mgv1a013168mg</name>
</gene>
<keyword evidence="5" id="KW-1185">Reference proteome</keyword>
<protein>
    <submittedName>
        <fullName evidence="4">Uncharacterized protein</fullName>
    </submittedName>
</protein>
<name>A0A022R9R1_ERYGU</name>
<sequence length="229" mass="25762">MRSVVQVFLHGLERTKTSRRRIPWHDSTSVEYGLLHGSEADAQDSAADYNTVEFNRKRGGLQTLKVPLAEIIELEELGFNKAMPSICHWFVAEFLPMYAPAMVNRFVEDKVADPHVYIRLVPDISEVKNALQERKKAGFHGDTFTGVPVFQSDALKVRVDGSPNNLSHAFFRKADLENALRGKKQTDHIDEKSDIIQVTALEDIIQEMKDCSTSKWNNVILVPPGGKSS</sequence>
<dbReference type="STRING" id="4155.A0A022R9R1"/>
<keyword evidence="3" id="KW-0934">Plastid</keyword>
<dbReference type="Gene3D" id="3.40.1350.100">
    <property type="match status" value="1"/>
</dbReference>